<keyword evidence="1" id="KW-1133">Transmembrane helix</keyword>
<evidence type="ECO:0000313" key="3">
    <source>
        <dbReference type="Proteomes" id="UP000824927"/>
    </source>
</evidence>
<organism evidence="2 3">
    <name type="scientific">Qipengyuania aquimaris</name>
    <dbReference type="NCBI Taxonomy" id="255984"/>
    <lineage>
        <taxon>Bacteria</taxon>
        <taxon>Pseudomonadati</taxon>
        <taxon>Pseudomonadota</taxon>
        <taxon>Alphaproteobacteria</taxon>
        <taxon>Sphingomonadales</taxon>
        <taxon>Erythrobacteraceae</taxon>
        <taxon>Qipengyuania</taxon>
    </lineage>
</organism>
<keyword evidence="1" id="KW-0472">Membrane</keyword>
<comment type="caution">
    <text evidence="2">The sequence shown here is derived from an EMBL/GenBank/DDBJ whole genome shotgun (WGS) entry which is preliminary data.</text>
</comment>
<dbReference type="RefSeq" id="WP_222405135.1">
    <property type="nucleotide sequence ID" value="NZ_JAHVKP010000001.1"/>
</dbReference>
<accession>A0A9Q3S1K6</accession>
<reference evidence="2" key="1">
    <citation type="submission" date="2021-06" db="EMBL/GenBank/DDBJ databases">
        <title>50 bacteria genomes isolated from Dapeng, Shenzhen, China.</title>
        <authorList>
            <person name="Zheng W."/>
            <person name="Yu S."/>
            <person name="Huang Y."/>
        </authorList>
    </citation>
    <scope>NUCLEOTIDE SEQUENCE</scope>
    <source>
        <strain evidence="2">DP4N28-2</strain>
    </source>
</reference>
<feature type="transmembrane region" description="Helical" evidence="1">
    <location>
        <begin position="35"/>
        <end position="53"/>
    </location>
</feature>
<dbReference type="AlphaFoldDB" id="A0A9Q3S1K6"/>
<proteinExistence type="predicted"/>
<keyword evidence="1" id="KW-0812">Transmembrane</keyword>
<protein>
    <submittedName>
        <fullName evidence="2">Uncharacterized protein</fullName>
    </submittedName>
</protein>
<evidence type="ECO:0000256" key="1">
    <source>
        <dbReference type="SAM" id="Phobius"/>
    </source>
</evidence>
<dbReference type="Proteomes" id="UP000824927">
    <property type="component" value="Unassembled WGS sequence"/>
</dbReference>
<feature type="transmembrane region" description="Helical" evidence="1">
    <location>
        <begin position="60"/>
        <end position="81"/>
    </location>
</feature>
<name>A0A9Q3S1K6_9SPHN</name>
<dbReference type="EMBL" id="JAHVKP010000001">
    <property type="protein sequence ID" value="MBY6218262.1"/>
    <property type="molecule type" value="Genomic_DNA"/>
</dbReference>
<feature type="transmembrane region" description="Helical" evidence="1">
    <location>
        <begin position="115"/>
        <end position="140"/>
    </location>
</feature>
<evidence type="ECO:0000313" key="2">
    <source>
        <dbReference type="EMBL" id="MBY6218262.1"/>
    </source>
</evidence>
<gene>
    <name evidence="2" type="ORF">KUV31_07900</name>
</gene>
<sequence>MSKLLTRELIAEQAAIVEAPRKRHEVDRTFELPKGLYAATVALYLGFLAIMATGMSSPGLIIPMAIFTVFIVAGFGIPAIWTRLAPQSASKQMSFAQLRRDGISTLTGRLPAKDAAVQMLILPVIIFCWGIATITIAALVR</sequence>